<keyword evidence="3" id="KW-0731">Sigma factor</keyword>
<dbReference type="InterPro" id="IPR039425">
    <property type="entry name" value="RNA_pol_sigma-70-like"/>
</dbReference>
<evidence type="ECO:0000256" key="1">
    <source>
        <dbReference type="ARBA" id="ARBA00010641"/>
    </source>
</evidence>
<evidence type="ECO:0000259" key="5">
    <source>
        <dbReference type="Pfam" id="PF04542"/>
    </source>
</evidence>
<feature type="domain" description="RNA polymerase sigma-70 region 2" evidence="5">
    <location>
        <begin position="9"/>
        <end position="76"/>
    </location>
</feature>
<dbReference type="InterPro" id="IPR036388">
    <property type="entry name" value="WH-like_DNA-bd_sf"/>
</dbReference>
<dbReference type="AlphaFoldDB" id="A0A1M6CZ59"/>
<dbReference type="CDD" id="cd06171">
    <property type="entry name" value="Sigma70_r4"/>
    <property type="match status" value="1"/>
</dbReference>
<keyword evidence="8" id="KW-1185">Reference proteome</keyword>
<comment type="similarity">
    <text evidence="1">Belongs to the sigma-70 factor family. ECF subfamily.</text>
</comment>
<proteinExistence type="inferred from homology"/>
<feature type="domain" description="RNA polymerase sigma factor 70 region 4 type 2" evidence="6">
    <location>
        <begin position="114"/>
        <end position="165"/>
    </location>
</feature>
<name>A0A1M6CZ59_9FIRM</name>
<dbReference type="RefSeq" id="WP_073025079.1">
    <property type="nucleotide sequence ID" value="NZ_FQZS01000006.1"/>
</dbReference>
<organism evidence="7 8">
    <name type="scientific">Lutispora thermophila DSM 19022</name>
    <dbReference type="NCBI Taxonomy" id="1122184"/>
    <lineage>
        <taxon>Bacteria</taxon>
        <taxon>Bacillati</taxon>
        <taxon>Bacillota</taxon>
        <taxon>Clostridia</taxon>
        <taxon>Lutisporales</taxon>
        <taxon>Lutisporaceae</taxon>
        <taxon>Lutispora</taxon>
    </lineage>
</organism>
<dbReference type="GO" id="GO:0006352">
    <property type="term" value="P:DNA-templated transcription initiation"/>
    <property type="evidence" value="ECO:0007669"/>
    <property type="project" value="InterPro"/>
</dbReference>
<dbReference type="GO" id="GO:0016987">
    <property type="term" value="F:sigma factor activity"/>
    <property type="evidence" value="ECO:0007669"/>
    <property type="project" value="UniProtKB-KW"/>
</dbReference>
<dbReference type="InterPro" id="IPR007627">
    <property type="entry name" value="RNA_pol_sigma70_r2"/>
</dbReference>
<dbReference type="InterPro" id="IPR014284">
    <property type="entry name" value="RNA_pol_sigma-70_dom"/>
</dbReference>
<evidence type="ECO:0000259" key="6">
    <source>
        <dbReference type="Pfam" id="PF08281"/>
    </source>
</evidence>
<dbReference type="InterPro" id="IPR013324">
    <property type="entry name" value="RNA_pol_sigma_r3/r4-like"/>
</dbReference>
<evidence type="ECO:0000256" key="4">
    <source>
        <dbReference type="ARBA" id="ARBA00023163"/>
    </source>
</evidence>
<evidence type="ECO:0000256" key="3">
    <source>
        <dbReference type="ARBA" id="ARBA00023082"/>
    </source>
</evidence>
<dbReference type="Gene3D" id="1.10.10.10">
    <property type="entry name" value="Winged helix-like DNA-binding domain superfamily/Winged helix DNA-binding domain"/>
    <property type="match status" value="1"/>
</dbReference>
<protein>
    <submittedName>
        <fullName evidence="7">RNA polymerase sigma-70 factor, ECF subfamily</fullName>
    </submittedName>
</protein>
<dbReference type="PANTHER" id="PTHR43133:SF51">
    <property type="entry name" value="RNA POLYMERASE SIGMA FACTOR"/>
    <property type="match status" value="1"/>
</dbReference>
<evidence type="ECO:0000256" key="2">
    <source>
        <dbReference type="ARBA" id="ARBA00023015"/>
    </source>
</evidence>
<evidence type="ECO:0000313" key="7">
    <source>
        <dbReference type="EMBL" id="SHI66312.1"/>
    </source>
</evidence>
<dbReference type="SUPFAM" id="SSF88946">
    <property type="entry name" value="Sigma2 domain of RNA polymerase sigma factors"/>
    <property type="match status" value="1"/>
</dbReference>
<dbReference type="SUPFAM" id="SSF88659">
    <property type="entry name" value="Sigma3 and sigma4 domains of RNA polymerase sigma factors"/>
    <property type="match status" value="1"/>
</dbReference>
<dbReference type="OrthoDB" id="9795666at2"/>
<accession>A0A1M6CZ59</accession>
<evidence type="ECO:0000313" key="8">
    <source>
        <dbReference type="Proteomes" id="UP000184442"/>
    </source>
</evidence>
<dbReference type="Proteomes" id="UP000184442">
    <property type="component" value="Unassembled WGS sequence"/>
</dbReference>
<dbReference type="Gene3D" id="1.10.1740.10">
    <property type="match status" value="1"/>
</dbReference>
<dbReference type="GO" id="GO:0003677">
    <property type="term" value="F:DNA binding"/>
    <property type="evidence" value="ECO:0007669"/>
    <property type="project" value="InterPro"/>
</dbReference>
<dbReference type="NCBIfam" id="TIGR02937">
    <property type="entry name" value="sigma70-ECF"/>
    <property type="match status" value="1"/>
</dbReference>
<dbReference type="PANTHER" id="PTHR43133">
    <property type="entry name" value="RNA POLYMERASE ECF-TYPE SIGMA FACTO"/>
    <property type="match status" value="1"/>
</dbReference>
<dbReference type="STRING" id="1122184.SAMN02745176_00934"/>
<dbReference type="InterPro" id="IPR013249">
    <property type="entry name" value="RNA_pol_sigma70_r4_t2"/>
</dbReference>
<keyword evidence="2" id="KW-0805">Transcription regulation</keyword>
<dbReference type="Pfam" id="PF04542">
    <property type="entry name" value="Sigma70_r2"/>
    <property type="match status" value="1"/>
</dbReference>
<gene>
    <name evidence="7" type="ORF">SAMN02745176_00934</name>
</gene>
<sequence>MDNIDIDSLVTLYGKAVYGFCLRLAKDKHNADDLYQETFLKAMEMCNKIDKSNNPKGFLISVAVGLWKNNRRKYARRQRIAPEGELNEEMVNSIMSTNTSTPEEVVILREHCALIRNAADKLDDKLRIPLYMYYTAEMSIEDIALALRIPKGTVKSRLHKARKNLRNVLEGNPYE</sequence>
<dbReference type="InterPro" id="IPR013325">
    <property type="entry name" value="RNA_pol_sigma_r2"/>
</dbReference>
<reference evidence="7 8" key="1">
    <citation type="submission" date="2016-11" db="EMBL/GenBank/DDBJ databases">
        <authorList>
            <person name="Jaros S."/>
            <person name="Januszkiewicz K."/>
            <person name="Wedrychowicz H."/>
        </authorList>
    </citation>
    <scope>NUCLEOTIDE SEQUENCE [LARGE SCALE GENOMIC DNA]</scope>
    <source>
        <strain evidence="7 8">DSM 19022</strain>
    </source>
</reference>
<keyword evidence="4" id="KW-0804">Transcription</keyword>
<dbReference type="Pfam" id="PF08281">
    <property type="entry name" value="Sigma70_r4_2"/>
    <property type="match status" value="1"/>
</dbReference>
<dbReference type="EMBL" id="FQZS01000006">
    <property type="protein sequence ID" value="SHI66312.1"/>
    <property type="molecule type" value="Genomic_DNA"/>
</dbReference>